<evidence type="ECO:0000256" key="5">
    <source>
        <dbReference type="ARBA" id="ARBA00022771"/>
    </source>
</evidence>
<dbReference type="Proteomes" id="UP001061958">
    <property type="component" value="Unassembled WGS sequence"/>
</dbReference>
<keyword evidence="4" id="KW-0227">DNA damage</keyword>
<comment type="subcellular location">
    <subcellularLocation>
        <location evidence="1">Nucleus</location>
    </subcellularLocation>
</comment>
<dbReference type="GO" id="GO:0004842">
    <property type="term" value="F:ubiquitin-protein transferase activity"/>
    <property type="evidence" value="ECO:0007669"/>
    <property type="project" value="TreeGrafter"/>
</dbReference>
<keyword evidence="7" id="KW-0234">DNA repair</keyword>
<feature type="region of interest" description="Disordered" evidence="9">
    <location>
        <begin position="191"/>
        <end position="211"/>
    </location>
</feature>
<evidence type="ECO:0000256" key="2">
    <source>
        <dbReference type="ARBA" id="ARBA00022723"/>
    </source>
</evidence>
<evidence type="ECO:0000256" key="4">
    <source>
        <dbReference type="ARBA" id="ARBA00022763"/>
    </source>
</evidence>
<accession>A0A9C7PS88</accession>
<proteinExistence type="predicted"/>
<evidence type="ECO:0000259" key="10">
    <source>
        <dbReference type="PROSITE" id="PS51805"/>
    </source>
</evidence>
<dbReference type="InterPro" id="IPR031099">
    <property type="entry name" value="BRCA1-associated"/>
</dbReference>
<dbReference type="PROSITE" id="PS51805">
    <property type="entry name" value="EPHD"/>
    <property type="match status" value="1"/>
</dbReference>
<dbReference type="EMBL" id="BQMJ01000004">
    <property type="protein sequence ID" value="GJQ08757.1"/>
    <property type="molecule type" value="Genomic_DNA"/>
</dbReference>
<dbReference type="AlphaFoldDB" id="A0A9C7PS88"/>
<keyword evidence="5" id="KW-0863">Zinc-finger</keyword>
<feature type="domain" description="PHD-type" evidence="10">
    <location>
        <begin position="659"/>
        <end position="762"/>
    </location>
</feature>
<evidence type="ECO:0000256" key="9">
    <source>
        <dbReference type="SAM" id="MobiDB-lite"/>
    </source>
</evidence>
<dbReference type="GO" id="GO:0045944">
    <property type="term" value="P:positive regulation of transcription by RNA polymerase II"/>
    <property type="evidence" value="ECO:0007669"/>
    <property type="project" value="TreeGrafter"/>
</dbReference>
<evidence type="ECO:0000256" key="6">
    <source>
        <dbReference type="ARBA" id="ARBA00022833"/>
    </source>
</evidence>
<dbReference type="PANTHER" id="PTHR13763:SF0">
    <property type="entry name" value="BREAST CANCER TYPE 1 SUSCEPTIBILITY PROTEIN"/>
    <property type="match status" value="1"/>
</dbReference>
<dbReference type="OrthoDB" id="6077at2759"/>
<dbReference type="Gene3D" id="3.30.40.10">
    <property type="entry name" value="Zinc/RING finger domain, C3HC4 (zinc finger)"/>
    <property type="match status" value="1"/>
</dbReference>
<organism evidence="11 12">
    <name type="scientific">Galdieria partita</name>
    <dbReference type="NCBI Taxonomy" id="83374"/>
    <lineage>
        <taxon>Eukaryota</taxon>
        <taxon>Rhodophyta</taxon>
        <taxon>Bangiophyceae</taxon>
        <taxon>Galdieriales</taxon>
        <taxon>Galdieriaceae</taxon>
        <taxon>Galdieria</taxon>
    </lineage>
</organism>
<keyword evidence="6" id="KW-0862">Zinc</keyword>
<dbReference type="InterPro" id="IPR013083">
    <property type="entry name" value="Znf_RING/FYVE/PHD"/>
</dbReference>
<sequence length="779" mass="89564">MDFDQNEFRVDALYGPLTRGFVQRICATDTTEVPTEVSCQDKIQRKRKKYVPCVDKPEPKKRTSCSQHTETEARKSRNKTFTGKRQKKLRSWIPIETLPLLLNSVMDSIAQEERAVYDNNKIQDFLLKTVSEFGLGTSSIVSNQLFETCRQYLLSHIVGNPAFHSSFRVDFRSPVSVKSYKHFVVNPLSMKEPASGNPCNEETEDPVTDSASEQDVLNLHLGPRRLTRTLYHVLRSKSHERSEDLQETSRNGSLHKNTLVSVAQSDIETEDYDGEQDLGIHIQEYKDSEISHAVQLKEYHHISHPIVRFLPILHNFFQYDSKDRGYHSVDDVQSKACLLEVLNKLPDKDTAIVHETLNFDKSKRSERNTFENQGSLKTQKYNYDSQKSNPTCPYELARKDRILRNEAILRRMTRDKLLQESKIGQENDRPSEYLDKDPSAYFINEEMENLRIFLQGLGIFCEFPLWKTLTAFIHLLMEERDEKASHSPNFYTTRRDIRRMERVLESCSENGQVQEAIRRYLRVLQSTEYRERRNLFTLFRGPWNDDNKNAIFFKAWEKYGNGRDANKLIAMEMGSEVHPNQVAYMKSLYPGWLLYKQMLSGSSNVNNGQEDPNSTDYQPICAFCLAPSNYLENLQDFPGPIAATSREDGLDLGPFIGPLRFSAFNSMISSPCSSFSSNSGYFVHRLCALWAPEVFEAYDGTLLNIAQAIQRARQIFCCYCRRKGASLGCKECKRCYHAPKCALLAGCYLDTSTFQLLCPLHARVEAAVVVKNSTRANCQ</sequence>
<dbReference type="GO" id="GO:0008270">
    <property type="term" value="F:zinc ion binding"/>
    <property type="evidence" value="ECO:0007669"/>
    <property type="project" value="UniProtKB-KW"/>
</dbReference>
<evidence type="ECO:0000256" key="1">
    <source>
        <dbReference type="ARBA" id="ARBA00004123"/>
    </source>
</evidence>
<evidence type="ECO:0000313" key="11">
    <source>
        <dbReference type="EMBL" id="GJQ08757.1"/>
    </source>
</evidence>
<feature type="region of interest" description="Disordered" evidence="9">
    <location>
        <begin position="364"/>
        <end position="389"/>
    </location>
</feature>
<gene>
    <name evidence="11" type="ORF">GpartN1_g548.t1</name>
</gene>
<name>A0A9C7PS88_9RHOD</name>
<dbReference type="InterPro" id="IPR034732">
    <property type="entry name" value="EPHD"/>
</dbReference>
<evidence type="ECO:0000256" key="8">
    <source>
        <dbReference type="ARBA" id="ARBA00023242"/>
    </source>
</evidence>
<keyword evidence="8" id="KW-0539">Nucleus</keyword>
<dbReference type="GO" id="GO:0000724">
    <property type="term" value="P:double-strand break repair via homologous recombination"/>
    <property type="evidence" value="ECO:0007669"/>
    <property type="project" value="TreeGrafter"/>
</dbReference>
<dbReference type="PANTHER" id="PTHR13763">
    <property type="entry name" value="BREAST CANCER TYPE 1 SUSCEPTIBILITY PROTEIN BRCA1"/>
    <property type="match status" value="1"/>
</dbReference>
<reference evidence="11" key="1">
    <citation type="journal article" date="2022" name="Proc. Natl. Acad. Sci. U.S.A.">
        <title>Life cycle and functional genomics of the unicellular red alga Galdieria for elucidating algal and plant evolution and industrial use.</title>
        <authorList>
            <person name="Hirooka S."/>
            <person name="Itabashi T."/>
            <person name="Ichinose T.M."/>
            <person name="Onuma R."/>
            <person name="Fujiwara T."/>
            <person name="Yamashita S."/>
            <person name="Jong L.W."/>
            <person name="Tomita R."/>
            <person name="Iwane A.H."/>
            <person name="Miyagishima S.Y."/>
        </authorList>
    </citation>
    <scope>NUCLEOTIDE SEQUENCE</scope>
    <source>
        <strain evidence="11">NBRC 102759</strain>
    </source>
</reference>
<evidence type="ECO:0000256" key="3">
    <source>
        <dbReference type="ARBA" id="ARBA00022737"/>
    </source>
</evidence>
<keyword evidence="12" id="KW-1185">Reference proteome</keyword>
<keyword evidence="2" id="KW-0479">Metal-binding</keyword>
<keyword evidence="3" id="KW-0677">Repeat</keyword>
<evidence type="ECO:0000256" key="7">
    <source>
        <dbReference type="ARBA" id="ARBA00023204"/>
    </source>
</evidence>
<evidence type="ECO:0000313" key="12">
    <source>
        <dbReference type="Proteomes" id="UP001061958"/>
    </source>
</evidence>
<feature type="compositionally biased region" description="Polar residues" evidence="9">
    <location>
        <begin position="370"/>
        <end position="389"/>
    </location>
</feature>
<reference evidence="11" key="2">
    <citation type="submission" date="2022-01" db="EMBL/GenBank/DDBJ databases">
        <authorList>
            <person name="Hirooka S."/>
            <person name="Miyagishima S.Y."/>
        </authorList>
    </citation>
    <scope>NUCLEOTIDE SEQUENCE</scope>
    <source>
        <strain evidence="11">NBRC 102759</strain>
    </source>
</reference>
<feature type="region of interest" description="Disordered" evidence="9">
    <location>
        <begin position="53"/>
        <end position="80"/>
    </location>
</feature>
<dbReference type="GO" id="GO:0005634">
    <property type="term" value="C:nucleus"/>
    <property type="evidence" value="ECO:0007669"/>
    <property type="project" value="UniProtKB-SubCell"/>
</dbReference>
<comment type="caution">
    <text evidence="11">The sequence shown here is derived from an EMBL/GenBank/DDBJ whole genome shotgun (WGS) entry which is preliminary data.</text>
</comment>
<protein>
    <recommendedName>
        <fullName evidence="10">PHD-type domain-containing protein</fullName>
    </recommendedName>
</protein>